<dbReference type="HOGENOM" id="CLU_026388_0_0_1"/>
<proteinExistence type="predicted"/>
<feature type="compositionally biased region" description="Basic residues" evidence="1">
    <location>
        <begin position="60"/>
        <end position="71"/>
    </location>
</feature>
<reference evidence="2 3" key="1">
    <citation type="submission" date="2014-06" db="EMBL/GenBank/DDBJ databases">
        <title>Evolutionary Origins and Diversification of the Mycorrhizal Mutualists.</title>
        <authorList>
            <consortium name="DOE Joint Genome Institute"/>
            <consortium name="Mycorrhizal Genomics Consortium"/>
            <person name="Kohler A."/>
            <person name="Kuo A."/>
            <person name="Nagy L.G."/>
            <person name="Floudas D."/>
            <person name="Copeland A."/>
            <person name="Barry K.W."/>
            <person name="Cichocki N."/>
            <person name="Veneault-Fourrey C."/>
            <person name="LaButti K."/>
            <person name="Lindquist E.A."/>
            <person name="Lipzen A."/>
            <person name="Lundell T."/>
            <person name="Morin E."/>
            <person name="Murat C."/>
            <person name="Riley R."/>
            <person name="Ohm R."/>
            <person name="Sun H."/>
            <person name="Tunlid A."/>
            <person name="Henrissat B."/>
            <person name="Grigoriev I.V."/>
            <person name="Hibbett D.S."/>
            <person name="Martin F."/>
        </authorList>
    </citation>
    <scope>NUCLEOTIDE SEQUENCE [LARGE SCALE GENOMIC DNA]</scope>
    <source>
        <strain evidence="2 3">SS14</strain>
    </source>
</reference>
<dbReference type="OrthoDB" id="3362817at2759"/>
<keyword evidence="3" id="KW-1185">Reference proteome</keyword>
<gene>
    <name evidence="2" type="ORF">M422DRAFT_30145</name>
</gene>
<dbReference type="Proteomes" id="UP000054279">
    <property type="component" value="Unassembled WGS sequence"/>
</dbReference>
<sequence length="820" mass="91308">MYALRKRIARPSGCLICAARVCVARRYASIPGSIDSGSSPGPDTAESSTSTAEATAVSSPKRRLTKSKKNKTAPLDESQQEEKRKRALATFNRSAKFIAENATAHSQGPTLADLDALKPEGGPAFTLESIYPNPSAQPPGQLHIPGPKKVEKYVAAFEKLMERLTATFSSKQLIELYAMGISKTFDPRYGKPPQSKFLKTRDRAAGLIRWRWLWPHPAEVQERQKYLSQRSERAFLLSNSELFLLLGSDGATLRELTEKYNVSVSNVKRVKDGITLVLEGLAGSLDAVGVLLAEQKKFIKHEDLPLTSPSSSTGSLLRSDLIPRISKLTGALVEERGNGIFRISAYDTGNITMAKRLVTRASQQMSLAPPALMAYIPTQIYSNETSVSQYALFPFELSTPEKSPFYWALIQTLTEPSSLDTLATPSYHIRQSLAIYSLYRARRVSNFMEQHEQDEIVRSSGLSSDRNRLIDISGQTSTLRTALGLPRFQKQDIPNTGIIVTAMFGHVVFAPKSRSLPLDGSDEITTGPSKSLLPSLQGSQEMTRIFDWIKTDANMTTFIPELPGLLSKSLPVKHTLLTRLVYRSPDPEEFVAGKPLKTLKFEFSRQEVPSDPLDLSTELADIDAEYGRPASFDFDFDLSASQSHPSWASSVQIWEGDERFANVMLPDRPMDMQLSAFNSTTVLHENIPSELDDYASKLIQCSDWFEATSRPVPPLQIQYRKRSYILDWDATVNSSFHAIGDGTVSDPMEATVDSLTDFETKEHLRTCALVCPESNVELAWNKFLDHCDRISRAKRPTSEFVYPHSLDSTILEDDNIQEEI</sequence>
<dbReference type="AlphaFoldDB" id="A0A0C9W1B1"/>
<evidence type="ECO:0000256" key="1">
    <source>
        <dbReference type="SAM" id="MobiDB-lite"/>
    </source>
</evidence>
<accession>A0A0C9W1B1</accession>
<name>A0A0C9W1B1_SPHS4</name>
<dbReference type="EMBL" id="KN837113">
    <property type="protein sequence ID" value="KIJ45295.1"/>
    <property type="molecule type" value="Genomic_DNA"/>
</dbReference>
<evidence type="ECO:0000313" key="2">
    <source>
        <dbReference type="EMBL" id="KIJ45295.1"/>
    </source>
</evidence>
<feature type="region of interest" description="Disordered" evidence="1">
    <location>
        <begin position="32"/>
        <end position="85"/>
    </location>
</feature>
<evidence type="ECO:0000313" key="3">
    <source>
        <dbReference type="Proteomes" id="UP000054279"/>
    </source>
</evidence>
<organism evidence="2 3">
    <name type="scientific">Sphaerobolus stellatus (strain SS14)</name>
    <dbReference type="NCBI Taxonomy" id="990650"/>
    <lineage>
        <taxon>Eukaryota</taxon>
        <taxon>Fungi</taxon>
        <taxon>Dikarya</taxon>
        <taxon>Basidiomycota</taxon>
        <taxon>Agaricomycotina</taxon>
        <taxon>Agaricomycetes</taxon>
        <taxon>Phallomycetidae</taxon>
        <taxon>Geastrales</taxon>
        <taxon>Sphaerobolaceae</taxon>
        <taxon>Sphaerobolus</taxon>
    </lineage>
</organism>
<protein>
    <submittedName>
        <fullName evidence="2">Uncharacterized protein</fullName>
    </submittedName>
</protein>
<feature type="compositionally biased region" description="Low complexity" evidence="1">
    <location>
        <begin position="32"/>
        <end position="59"/>
    </location>
</feature>